<dbReference type="InterPro" id="IPR000594">
    <property type="entry name" value="ThiF_NAD_FAD-bd"/>
</dbReference>
<dbReference type="EMBL" id="JAPMOU010000003">
    <property type="protein sequence ID" value="MDE1461108.1"/>
    <property type="molecule type" value="Genomic_DNA"/>
</dbReference>
<dbReference type="InterPro" id="IPR045886">
    <property type="entry name" value="ThiF/MoeB/HesA"/>
</dbReference>
<keyword evidence="2" id="KW-0808">Transferase</keyword>
<gene>
    <name evidence="2" type="primary">moeB</name>
    <name evidence="2" type="ORF">ORQ98_03940</name>
</gene>
<keyword evidence="3" id="KW-1185">Reference proteome</keyword>
<dbReference type="InterPro" id="IPR036873">
    <property type="entry name" value="Rhodanese-like_dom_sf"/>
</dbReference>
<name>A0ABT5U415_9GAMM</name>
<dbReference type="CDD" id="cd00757">
    <property type="entry name" value="ThiF_MoeB_HesA_family"/>
    <property type="match status" value="1"/>
</dbReference>
<dbReference type="GO" id="GO:0016779">
    <property type="term" value="F:nucleotidyltransferase activity"/>
    <property type="evidence" value="ECO:0007669"/>
    <property type="project" value="UniProtKB-KW"/>
</dbReference>
<dbReference type="PROSITE" id="PS50206">
    <property type="entry name" value="RHODANESE_3"/>
    <property type="match status" value="1"/>
</dbReference>
<evidence type="ECO:0000313" key="3">
    <source>
        <dbReference type="Proteomes" id="UP001528823"/>
    </source>
</evidence>
<dbReference type="InterPro" id="IPR001763">
    <property type="entry name" value="Rhodanese-like_dom"/>
</dbReference>
<reference evidence="2 3" key="1">
    <citation type="submission" date="2022-11" db="EMBL/GenBank/DDBJ databases">
        <title>Spartinivicinus poritis sp. nov., isolated from scleractinian coral Porites lutea.</title>
        <authorList>
            <person name="Zhang G."/>
            <person name="Cai L."/>
            <person name="Wei Q."/>
        </authorList>
    </citation>
    <scope>NUCLEOTIDE SEQUENCE [LARGE SCALE GENOMIC DNA]</scope>
    <source>
        <strain evidence="2 3">A2-2</strain>
    </source>
</reference>
<dbReference type="InterPro" id="IPR012675">
    <property type="entry name" value="Beta-grasp_dom_sf"/>
</dbReference>
<feature type="domain" description="Rhodanese" evidence="1">
    <location>
        <begin position="389"/>
        <end position="473"/>
    </location>
</feature>
<dbReference type="SUPFAM" id="SSF69572">
    <property type="entry name" value="Activating enzymes of the ubiquitin-like proteins"/>
    <property type="match status" value="1"/>
</dbReference>
<comment type="caution">
    <text evidence="2">The sequence shown here is derived from an EMBL/GenBank/DDBJ whole genome shotgun (WGS) entry which is preliminary data.</text>
</comment>
<dbReference type="Pfam" id="PF00581">
    <property type="entry name" value="Rhodanese"/>
    <property type="match status" value="1"/>
</dbReference>
<dbReference type="CDD" id="cd00158">
    <property type="entry name" value="RHOD"/>
    <property type="match status" value="1"/>
</dbReference>
<dbReference type="SUPFAM" id="SSF54285">
    <property type="entry name" value="MoaD/ThiS"/>
    <property type="match status" value="1"/>
</dbReference>
<dbReference type="Gene3D" id="3.40.50.720">
    <property type="entry name" value="NAD(P)-binding Rossmann-like Domain"/>
    <property type="match status" value="1"/>
</dbReference>
<evidence type="ECO:0000259" key="1">
    <source>
        <dbReference type="PROSITE" id="PS50206"/>
    </source>
</evidence>
<dbReference type="Proteomes" id="UP001528823">
    <property type="component" value="Unassembled WGS sequence"/>
</dbReference>
<dbReference type="Gene3D" id="3.10.20.30">
    <property type="match status" value="1"/>
</dbReference>
<keyword evidence="2" id="KW-0548">Nucleotidyltransferase</keyword>
<dbReference type="InterPro" id="IPR035985">
    <property type="entry name" value="Ubiquitin-activating_enz"/>
</dbReference>
<dbReference type="PANTHER" id="PTHR10953:SF102">
    <property type="entry name" value="ADENYLYLTRANSFERASE AND SULFURTRANSFERASE MOCS3"/>
    <property type="match status" value="1"/>
</dbReference>
<dbReference type="SMART" id="SM00450">
    <property type="entry name" value="RHOD"/>
    <property type="match status" value="1"/>
</dbReference>
<dbReference type="Pfam" id="PF02597">
    <property type="entry name" value="ThiS"/>
    <property type="match status" value="1"/>
</dbReference>
<dbReference type="PANTHER" id="PTHR10953">
    <property type="entry name" value="UBIQUITIN-ACTIVATING ENZYME E1"/>
    <property type="match status" value="1"/>
</dbReference>
<proteinExistence type="predicted"/>
<accession>A0ABT5U415</accession>
<organism evidence="2 3">
    <name type="scientific">Spartinivicinus poritis</name>
    <dbReference type="NCBI Taxonomy" id="2994640"/>
    <lineage>
        <taxon>Bacteria</taxon>
        <taxon>Pseudomonadati</taxon>
        <taxon>Pseudomonadota</taxon>
        <taxon>Gammaproteobacteria</taxon>
        <taxon>Oceanospirillales</taxon>
        <taxon>Zooshikellaceae</taxon>
        <taxon>Spartinivicinus</taxon>
    </lineage>
</organism>
<dbReference type="Pfam" id="PF00899">
    <property type="entry name" value="ThiF"/>
    <property type="match status" value="1"/>
</dbReference>
<protein>
    <submittedName>
        <fullName evidence="2">Molybdopterin-synthase adenylyltransferase MoeB</fullName>
    </submittedName>
</protein>
<dbReference type="Gene3D" id="3.40.250.10">
    <property type="entry name" value="Rhodanese-like domain"/>
    <property type="match status" value="1"/>
</dbReference>
<dbReference type="NCBIfam" id="NF004281">
    <property type="entry name" value="PRK05690.1"/>
    <property type="match status" value="1"/>
</dbReference>
<dbReference type="InterPro" id="IPR016155">
    <property type="entry name" value="Mopterin_synth/thiamin_S_b"/>
</dbReference>
<evidence type="ECO:0000313" key="2">
    <source>
        <dbReference type="EMBL" id="MDE1461108.1"/>
    </source>
</evidence>
<dbReference type="InterPro" id="IPR003749">
    <property type="entry name" value="ThiS/MoaD-like"/>
</dbReference>
<dbReference type="RefSeq" id="WP_274687475.1">
    <property type="nucleotide sequence ID" value="NZ_JAPMOU010000003.1"/>
</dbReference>
<sequence>MQATINIKIPSPLRRFTQQQSSLTLEANTVEEAIHNLCSQYPELKSQLFDEAGQLRNFVNIYLNKVDIKQQNGMQTQLPENSELRIVPAIAGGSIAEQALSPKELSRYSRHLMLPEIGETGQLKLKAARVLIIGAGGLASPLSLYLTAAGIGKLGIIDHDVVEESNLQRQILFTNNDLGMAKVLQAKAKLVTLNPYVNIVTYNEAFTTDNALDIIKDYDLVIDGTDNFPTRYLVNDACILLNKPNIYGSIFRFEGQATVFHYQDGPCYRCLYPEPPPPGMVPSCAEGGVLGVLPGLIATIQATEAIKIITGAGESLSGRLVLYDALSMRFDELAIQKDKNCCVCGNKPSITKLIDYQQFCGIPKHPAQKQYQEISVAQLKQRIDAGEILTILDVREQYEVNICRIKNSVHIPMAEVASQLNQFDKAQEIIVHCKTGGRSAKACELLLQHGFKKPVNLTGGIIAWANEIEPSMVKY</sequence>